<dbReference type="Pfam" id="PF09485">
    <property type="entry name" value="CRISPR_Cse2"/>
    <property type="match status" value="1"/>
</dbReference>
<proteinExistence type="predicted"/>
<accession>A0A9Q4C9Y0</accession>
<evidence type="ECO:0000313" key="2">
    <source>
        <dbReference type="Proteomes" id="UP001071478"/>
    </source>
</evidence>
<reference evidence="1" key="1">
    <citation type="submission" date="2022-11" db="EMBL/GenBank/DDBJ databases">
        <title>Corynebacterium sp. isolated from Penguins.</title>
        <authorList>
            <person name="Sedlar K."/>
            <person name="Svec P."/>
        </authorList>
    </citation>
    <scope>NUCLEOTIDE SEQUENCE</scope>
    <source>
        <strain evidence="1">P7374</strain>
    </source>
</reference>
<dbReference type="NCBIfam" id="TIGR02548">
    <property type="entry name" value="casB_cse2"/>
    <property type="match status" value="1"/>
</dbReference>
<dbReference type="AlphaFoldDB" id="A0A9Q4C9Y0"/>
<protein>
    <submittedName>
        <fullName evidence="1">Type I-E CRISPR-associated protein Cse2/CasB</fullName>
    </submittedName>
</protein>
<dbReference type="Proteomes" id="UP001071478">
    <property type="component" value="Unassembled WGS sequence"/>
</dbReference>
<dbReference type="RefSeq" id="WP_248168518.1">
    <property type="nucleotide sequence ID" value="NZ_JALNJA010000005.1"/>
</dbReference>
<dbReference type="EMBL" id="JAPMKU010000006">
    <property type="protein sequence ID" value="MCX7469345.1"/>
    <property type="molecule type" value="Genomic_DNA"/>
</dbReference>
<evidence type="ECO:0000313" key="1">
    <source>
        <dbReference type="EMBL" id="MCX7469345.1"/>
    </source>
</evidence>
<sequence>MTDNKPPRQTSTRQELKAKMNRQLSDIQSRYLREESRAKAQLALMRASTTRELGDMPDMWPLVLSGLSGSDGRYTEPNYAERAVYTAFGLYGIHQQSRRDRPMHIPMFDEETKNRRPTGFGDAVRRLAAPSNTDAFEQSTLRRFRALATAQTFEATRHHARSLVQQFRAHDIPLDYGQFTVDLYDLQFADSAPGVRLRWGRQLHHTVTTHNS</sequence>
<dbReference type="CDD" id="cd09731">
    <property type="entry name" value="Cse2_I-E"/>
    <property type="match status" value="1"/>
</dbReference>
<organism evidence="1 2">
    <name type="scientific">Corynebacterium pygosceleis</name>
    <dbReference type="NCBI Taxonomy" id="2800406"/>
    <lineage>
        <taxon>Bacteria</taxon>
        <taxon>Bacillati</taxon>
        <taxon>Actinomycetota</taxon>
        <taxon>Actinomycetes</taxon>
        <taxon>Mycobacteriales</taxon>
        <taxon>Corynebacteriaceae</taxon>
        <taxon>Corynebacterium</taxon>
    </lineage>
</organism>
<comment type="caution">
    <text evidence="1">The sequence shown here is derived from an EMBL/GenBank/DDBJ whole genome shotgun (WGS) entry which is preliminary data.</text>
</comment>
<dbReference type="Gene3D" id="1.10.520.40">
    <property type="entry name" value="CRISPR-associated protein Cse2"/>
    <property type="match status" value="1"/>
</dbReference>
<name>A0A9Q4C9Y0_9CORY</name>
<dbReference type="InterPro" id="IPR038287">
    <property type="entry name" value="Cse2_sf"/>
</dbReference>
<dbReference type="InterPro" id="IPR013382">
    <property type="entry name" value="CRISPR-assoc_prot_Cse2"/>
</dbReference>
<gene>
    <name evidence="1" type="ORF">OS129_10760</name>
</gene>